<dbReference type="OrthoDB" id="9814782at2"/>
<dbReference type="Gene3D" id="3.30.1360.120">
    <property type="entry name" value="Probable tRNA modification gtpase trme, domain 1"/>
    <property type="match status" value="1"/>
</dbReference>
<protein>
    <submittedName>
        <fullName evidence="1">Sarcosine oxidase gamma subunit</fullName>
    </submittedName>
</protein>
<organism evidence="1 2">
    <name type="scientific">Methylotenera versatilis (strain 301)</name>
    <dbReference type="NCBI Taxonomy" id="666681"/>
    <lineage>
        <taxon>Bacteria</taxon>
        <taxon>Pseudomonadati</taxon>
        <taxon>Pseudomonadota</taxon>
        <taxon>Betaproteobacteria</taxon>
        <taxon>Nitrosomonadales</taxon>
        <taxon>Methylophilaceae</taxon>
        <taxon>Methylotenera</taxon>
    </lineage>
</organism>
<dbReference type="InterPro" id="IPR007375">
    <property type="entry name" value="SoxG"/>
</dbReference>
<dbReference type="InterPro" id="IPR027266">
    <property type="entry name" value="TrmE/GcvT-like"/>
</dbReference>
<dbReference type="STRING" id="666681.M301_1297"/>
<evidence type="ECO:0000313" key="1">
    <source>
        <dbReference type="EMBL" id="ADI29680.1"/>
    </source>
</evidence>
<accession>D7DHZ5</accession>
<proteinExistence type="predicted"/>
<dbReference type="AlphaFoldDB" id="D7DHZ5"/>
<reference evidence="1 2" key="2">
    <citation type="journal article" date="2011" name="J. Bacteriol.">
        <title>Genomes of three methylotrophs from a single niche uncover genetic and metabolic divergence of Methylophilaceae.</title>
        <authorList>
            <person name="Lapidus A."/>
            <person name="Clum A."/>
            <person name="Labutti K."/>
            <person name="Kaluzhnaya M.G."/>
            <person name="Lim S."/>
            <person name="Beck D.A."/>
            <person name="Glavina Del Rio T."/>
            <person name="Nolan M."/>
            <person name="Mavromatis K."/>
            <person name="Huntemann M."/>
            <person name="Lucas S."/>
            <person name="Lidstrom M.E."/>
            <person name="Ivanova N."/>
            <person name="Chistoserdova L."/>
        </authorList>
    </citation>
    <scope>NUCLEOTIDE SEQUENCE [LARGE SCALE GENOMIC DNA]</scope>
    <source>
        <strain evidence="1 2">301</strain>
    </source>
</reference>
<reference evidence="2" key="1">
    <citation type="submission" date="2010-05" db="EMBL/GenBank/DDBJ databases">
        <title>Complete sequence of Methylotenera sp. 301.</title>
        <authorList>
            <person name="Lucas S."/>
            <person name="Copeland A."/>
            <person name="Lapidus A."/>
            <person name="Cheng J.-F."/>
            <person name="Bruce D."/>
            <person name="Goodwin L."/>
            <person name="Pitluck S."/>
            <person name="Clum A."/>
            <person name="Land M."/>
            <person name="Hauser L."/>
            <person name="Kyrpides N."/>
            <person name="Ivanova N."/>
            <person name="Chistoservova L."/>
            <person name="Kalyuzhnaya M."/>
            <person name="Woyke T."/>
        </authorList>
    </citation>
    <scope>NUCLEOTIDE SEQUENCE [LARGE SCALE GENOMIC DNA]</scope>
    <source>
        <strain evidence="2">301</strain>
    </source>
</reference>
<dbReference type="Pfam" id="PF04268">
    <property type="entry name" value="SoxG"/>
    <property type="match status" value="1"/>
</dbReference>
<dbReference type="EMBL" id="CP002056">
    <property type="protein sequence ID" value="ADI29680.1"/>
    <property type="molecule type" value="Genomic_DNA"/>
</dbReference>
<name>D7DHZ5_METV0</name>
<evidence type="ECO:0000313" key="2">
    <source>
        <dbReference type="Proteomes" id="UP000000383"/>
    </source>
</evidence>
<dbReference type="eggNOG" id="COG4583">
    <property type="taxonomic scope" value="Bacteria"/>
</dbReference>
<dbReference type="SUPFAM" id="SSF103025">
    <property type="entry name" value="Folate-binding domain"/>
    <property type="match status" value="1"/>
</dbReference>
<keyword evidence="2" id="KW-1185">Reference proteome</keyword>
<dbReference type="Gene3D" id="3.30.70.1520">
    <property type="entry name" value="Heterotetrameric sarcosine oxidase"/>
    <property type="match status" value="1"/>
</dbReference>
<gene>
    <name evidence="1" type="ordered locus">M301_1297</name>
</gene>
<dbReference type="KEGG" id="meh:M301_1297"/>
<dbReference type="Proteomes" id="UP000000383">
    <property type="component" value="Chromosome"/>
</dbReference>
<dbReference type="RefSeq" id="WP_013147994.1">
    <property type="nucleotide sequence ID" value="NC_014207.1"/>
</dbReference>
<dbReference type="HOGENOM" id="CLU_114076_0_0_4"/>
<sequence>MLSSTNNTLEFNPVMQSPLHPFGLAAKQEKINDSKGAWVNEIPLLGYISLRGNSQNETFVNAVKSALNVALPTKPCSMIYTTWGSILWLSPDEWLIICKRDQRASLQQSLETGLTGIHSQVVDNSGGYTTVQLKGKNASDVLHHCTVYDLNMLQAGKVVGTTFGKLSLYLHQQDDGYSLVFRRSFADYIWRYLERSALPYGFGIAQLNDGQ</sequence>